<evidence type="ECO:0000256" key="1">
    <source>
        <dbReference type="SAM" id="Phobius"/>
    </source>
</evidence>
<keyword evidence="1" id="KW-0812">Transmembrane</keyword>
<evidence type="ECO:0000313" key="2">
    <source>
        <dbReference type="EMBL" id="HGF34402.1"/>
    </source>
</evidence>
<keyword evidence="1" id="KW-1133">Transmembrane helix</keyword>
<dbReference type="AlphaFoldDB" id="A0A7C3V3J7"/>
<proteinExistence type="predicted"/>
<name>A0A7C3V3J7_9BACT</name>
<reference evidence="2" key="1">
    <citation type="journal article" date="2020" name="mSystems">
        <title>Genome- and Community-Level Interaction Insights into Carbon Utilization and Element Cycling Functions of Hydrothermarchaeota in Hydrothermal Sediment.</title>
        <authorList>
            <person name="Zhou Z."/>
            <person name="Liu Y."/>
            <person name="Xu W."/>
            <person name="Pan J."/>
            <person name="Luo Z.H."/>
            <person name="Li M."/>
        </authorList>
    </citation>
    <scope>NUCLEOTIDE SEQUENCE [LARGE SCALE GENOMIC DNA]</scope>
    <source>
        <strain evidence="2">SpSt-897</strain>
    </source>
</reference>
<organism evidence="2">
    <name type="scientific">Desulfobacca acetoxidans</name>
    <dbReference type="NCBI Taxonomy" id="60893"/>
    <lineage>
        <taxon>Bacteria</taxon>
        <taxon>Pseudomonadati</taxon>
        <taxon>Thermodesulfobacteriota</taxon>
        <taxon>Desulfobaccia</taxon>
        <taxon>Desulfobaccales</taxon>
        <taxon>Desulfobaccaceae</taxon>
        <taxon>Desulfobacca</taxon>
    </lineage>
</organism>
<feature type="transmembrane region" description="Helical" evidence="1">
    <location>
        <begin position="191"/>
        <end position="208"/>
    </location>
</feature>
<protein>
    <submittedName>
        <fullName evidence="2">Uncharacterized protein</fullName>
    </submittedName>
</protein>
<feature type="transmembrane region" description="Helical" evidence="1">
    <location>
        <begin position="68"/>
        <end position="93"/>
    </location>
</feature>
<gene>
    <name evidence="2" type="ORF">ENW96_08445</name>
</gene>
<feature type="transmembrane region" description="Helical" evidence="1">
    <location>
        <begin position="99"/>
        <end position="118"/>
    </location>
</feature>
<comment type="caution">
    <text evidence="2">The sequence shown here is derived from an EMBL/GenBank/DDBJ whole genome shotgun (WGS) entry which is preliminary data.</text>
</comment>
<accession>A0A7C3V3J7</accession>
<feature type="transmembrane region" description="Helical" evidence="1">
    <location>
        <begin position="130"/>
        <end position="153"/>
    </location>
</feature>
<dbReference type="EMBL" id="DTMF01000208">
    <property type="protein sequence ID" value="HGF34402.1"/>
    <property type="molecule type" value="Genomic_DNA"/>
</dbReference>
<keyword evidence="1" id="KW-0472">Membrane</keyword>
<sequence length="217" mass="25173">MSWKSIGTGVGPSRGNATDYISIEKKFTGFISEEIEETTEETRYNVIGLKVQKAKWRLVMGRLAIKSVLPWMAGFLLGWAIFPSPALAFIPHWDPREAFFIRQFAYLAFMLSMLFFIYELKQGEWQQHRAFRLLAWASAFFALWNLDCFLGQFSDHFFPLRPVAGEPGSRFQEVGIADWANWVTYFTKLDHLFLVPAFVFFYLGIRALRKEQEVGKS</sequence>